<proteinExistence type="predicted"/>
<dbReference type="PANTHER" id="PTHR46068">
    <property type="entry name" value="PROTEIN CBG27172"/>
    <property type="match status" value="1"/>
</dbReference>
<organism evidence="1">
    <name type="scientific">Cyprideis torosa</name>
    <dbReference type="NCBI Taxonomy" id="163714"/>
    <lineage>
        <taxon>Eukaryota</taxon>
        <taxon>Metazoa</taxon>
        <taxon>Ecdysozoa</taxon>
        <taxon>Arthropoda</taxon>
        <taxon>Crustacea</taxon>
        <taxon>Oligostraca</taxon>
        <taxon>Ostracoda</taxon>
        <taxon>Podocopa</taxon>
        <taxon>Podocopida</taxon>
        <taxon>Cytherocopina</taxon>
        <taxon>Cytheroidea</taxon>
        <taxon>Cytherideidae</taxon>
        <taxon>Cyprideis</taxon>
    </lineage>
</organism>
<dbReference type="GO" id="GO:0003676">
    <property type="term" value="F:nucleic acid binding"/>
    <property type="evidence" value="ECO:0007669"/>
    <property type="project" value="InterPro"/>
</dbReference>
<dbReference type="AlphaFoldDB" id="A0A7R8ZHZ4"/>
<evidence type="ECO:0000313" key="1">
    <source>
        <dbReference type="EMBL" id="CAD7222091.1"/>
    </source>
</evidence>
<dbReference type="OrthoDB" id="7540217at2759"/>
<accession>A0A7R8ZHZ4</accession>
<dbReference type="InterPro" id="IPR036397">
    <property type="entry name" value="RNaseH_sf"/>
</dbReference>
<sequence>MLNDVLTEDINSVTMVLSNEDRILIKSLRQTKHWGTKRLMKEFPNHGWKKTTVDRFLKKVDATGDHRPAAKTGRPKTARTEGNILTIGTRTISDEGNRHQSLREAVRDLPISKSSAHRIVKKDLGRKSYSRISVQQLSERDILKRLERCRRLRRKIHRNNVGKTFFTDEKVFTVRTPRNSGTDRVYSRGPGLKRTVSPKRLLRPRQHFCASVMVAGGIGKAGKTRIVFVPTGVKINSQRYCDAANLPDVIPVIYKSTSHDGEEIMRRGTVVGKAATDFSIAAIMAKENTELNHATSPSPPPTKYILQEWEKIYFEQQYDVV</sequence>
<dbReference type="Gene3D" id="3.30.420.10">
    <property type="entry name" value="Ribonuclease H-like superfamily/Ribonuclease H"/>
    <property type="match status" value="1"/>
</dbReference>
<dbReference type="EMBL" id="OB660026">
    <property type="protein sequence ID" value="CAD7222091.1"/>
    <property type="molecule type" value="Genomic_DNA"/>
</dbReference>
<dbReference type="PANTHER" id="PTHR46068:SF1">
    <property type="entry name" value="TRANSPOSASE IS30-LIKE HTH DOMAIN-CONTAINING PROTEIN"/>
    <property type="match status" value="1"/>
</dbReference>
<protein>
    <submittedName>
        <fullName evidence="1">Uncharacterized protein</fullName>
    </submittedName>
</protein>
<gene>
    <name evidence="1" type="ORF">CTOB1V02_LOCUS108</name>
</gene>
<name>A0A7R8ZHZ4_9CRUS</name>
<reference evidence="1" key="1">
    <citation type="submission" date="2020-11" db="EMBL/GenBank/DDBJ databases">
        <authorList>
            <person name="Tran Van P."/>
        </authorList>
    </citation>
    <scope>NUCLEOTIDE SEQUENCE</scope>
</reference>